<feature type="compositionally biased region" description="Polar residues" evidence="5">
    <location>
        <begin position="16"/>
        <end position="27"/>
    </location>
</feature>
<dbReference type="GO" id="GO:0003964">
    <property type="term" value="F:RNA-directed DNA polymerase activity"/>
    <property type="evidence" value="ECO:0007669"/>
    <property type="project" value="UniProtKB-KW"/>
</dbReference>
<evidence type="ECO:0000259" key="6">
    <source>
        <dbReference type="PROSITE" id="PS50158"/>
    </source>
</evidence>
<dbReference type="SUPFAM" id="SSF56672">
    <property type="entry name" value="DNA/RNA polymerases"/>
    <property type="match status" value="1"/>
</dbReference>
<dbReference type="GO" id="GO:0015074">
    <property type="term" value="P:DNA integration"/>
    <property type="evidence" value="ECO:0007669"/>
    <property type="project" value="InterPro"/>
</dbReference>
<feature type="region of interest" description="Disordered" evidence="5">
    <location>
        <begin position="1"/>
        <end position="52"/>
    </location>
</feature>
<evidence type="ECO:0000256" key="3">
    <source>
        <dbReference type="PROSITE-ProRule" id="PRU00047"/>
    </source>
</evidence>
<accession>A0A9K3JKQ4</accession>
<evidence type="ECO:0000313" key="9">
    <source>
        <dbReference type="Proteomes" id="UP000215914"/>
    </source>
</evidence>
<feature type="compositionally biased region" description="Low complexity" evidence="5">
    <location>
        <begin position="566"/>
        <end position="576"/>
    </location>
</feature>
<feature type="compositionally biased region" description="Basic and acidic residues" evidence="5">
    <location>
        <begin position="1152"/>
        <end position="1181"/>
    </location>
</feature>
<feature type="region of interest" description="Disordered" evidence="5">
    <location>
        <begin position="894"/>
        <end position="924"/>
    </location>
</feature>
<dbReference type="InterPro" id="IPR012337">
    <property type="entry name" value="RNaseH-like_sf"/>
</dbReference>
<feature type="compositionally biased region" description="Acidic residues" evidence="5">
    <location>
        <begin position="907"/>
        <end position="918"/>
    </location>
</feature>
<dbReference type="GO" id="GO:0016787">
    <property type="term" value="F:hydrolase activity"/>
    <property type="evidence" value="ECO:0007669"/>
    <property type="project" value="UniProtKB-KW"/>
</dbReference>
<dbReference type="InterPro" id="IPR001584">
    <property type="entry name" value="Integrase_cat-core"/>
</dbReference>
<feature type="domain" description="Integrase catalytic" evidence="7">
    <location>
        <begin position="1430"/>
        <end position="1596"/>
    </location>
</feature>
<dbReference type="InterPro" id="IPR001878">
    <property type="entry name" value="Znf_CCHC"/>
</dbReference>
<dbReference type="EMBL" id="MNCJ02000317">
    <property type="protein sequence ID" value="KAF5816871.1"/>
    <property type="molecule type" value="Genomic_DNA"/>
</dbReference>
<organism evidence="8 9">
    <name type="scientific">Helianthus annuus</name>
    <name type="common">Common sunflower</name>
    <dbReference type="NCBI Taxonomy" id="4232"/>
    <lineage>
        <taxon>Eukaryota</taxon>
        <taxon>Viridiplantae</taxon>
        <taxon>Streptophyta</taxon>
        <taxon>Embryophyta</taxon>
        <taxon>Tracheophyta</taxon>
        <taxon>Spermatophyta</taxon>
        <taxon>Magnoliopsida</taxon>
        <taxon>eudicotyledons</taxon>
        <taxon>Gunneridae</taxon>
        <taxon>Pentapetalae</taxon>
        <taxon>asterids</taxon>
        <taxon>campanulids</taxon>
        <taxon>Asterales</taxon>
        <taxon>Asteraceae</taxon>
        <taxon>Asteroideae</taxon>
        <taxon>Heliantheae alliance</taxon>
        <taxon>Heliantheae</taxon>
        <taxon>Helianthus</taxon>
    </lineage>
</organism>
<dbReference type="GO" id="GO:0003676">
    <property type="term" value="F:nucleic acid binding"/>
    <property type="evidence" value="ECO:0007669"/>
    <property type="project" value="InterPro"/>
</dbReference>
<keyword evidence="8" id="KW-0548">Nucleotidyltransferase</keyword>
<keyword evidence="3" id="KW-0862">Zinc</keyword>
<feature type="compositionally biased region" description="Low complexity" evidence="5">
    <location>
        <begin position="1100"/>
        <end position="1116"/>
    </location>
</feature>
<dbReference type="Gramene" id="mRNA:HanXRQr2_Chr02g0046401">
    <property type="protein sequence ID" value="mRNA:HanXRQr2_Chr02g0046401"/>
    <property type="gene ID" value="HanXRQr2_Chr02g0046401"/>
</dbReference>
<keyword evidence="9" id="KW-1185">Reference proteome</keyword>
<feature type="region of interest" description="Disordered" evidence="5">
    <location>
        <begin position="493"/>
        <end position="520"/>
    </location>
</feature>
<evidence type="ECO:0000256" key="2">
    <source>
        <dbReference type="ARBA" id="ARBA00022801"/>
    </source>
</evidence>
<dbReference type="Pfam" id="PF14223">
    <property type="entry name" value="Retrotran_gag_2"/>
    <property type="match status" value="1"/>
</dbReference>
<dbReference type="PROSITE" id="PS50158">
    <property type="entry name" value="ZF_CCHC"/>
    <property type="match status" value="2"/>
</dbReference>
<dbReference type="SUPFAM" id="SSF53098">
    <property type="entry name" value="Ribonuclease H-like"/>
    <property type="match status" value="1"/>
</dbReference>
<dbReference type="PANTHER" id="PTHR42648">
    <property type="entry name" value="TRANSPOSASE, PUTATIVE-RELATED"/>
    <property type="match status" value="1"/>
</dbReference>
<dbReference type="Pfam" id="PF00665">
    <property type="entry name" value="rve"/>
    <property type="match status" value="1"/>
</dbReference>
<feature type="region of interest" description="Disordered" evidence="5">
    <location>
        <begin position="330"/>
        <end position="379"/>
    </location>
</feature>
<dbReference type="Pfam" id="PF13976">
    <property type="entry name" value="gag_pre-integrs"/>
    <property type="match status" value="1"/>
</dbReference>
<name>A0A9K3JKQ4_HELAN</name>
<evidence type="ECO:0000313" key="8">
    <source>
        <dbReference type="EMBL" id="KAF5816871.1"/>
    </source>
</evidence>
<feature type="region of interest" description="Disordered" evidence="5">
    <location>
        <begin position="566"/>
        <end position="605"/>
    </location>
</feature>
<evidence type="ECO:0000256" key="5">
    <source>
        <dbReference type="SAM" id="MobiDB-lite"/>
    </source>
</evidence>
<keyword evidence="1" id="KW-0479">Metal-binding</keyword>
<evidence type="ECO:0000256" key="4">
    <source>
        <dbReference type="SAM" id="Coils"/>
    </source>
</evidence>
<dbReference type="SMART" id="SM00343">
    <property type="entry name" value="ZnF_C2HC"/>
    <property type="match status" value="2"/>
</dbReference>
<dbReference type="InterPro" id="IPR043502">
    <property type="entry name" value="DNA/RNA_pol_sf"/>
</dbReference>
<dbReference type="Proteomes" id="UP000215914">
    <property type="component" value="Unassembled WGS sequence"/>
</dbReference>
<keyword evidence="8" id="KW-0695">RNA-directed DNA polymerase</keyword>
<feature type="compositionally biased region" description="Polar residues" evidence="5">
    <location>
        <begin position="366"/>
        <end position="379"/>
    </location>
</feature>
<gene>
    <name evidence="8" type="ORF">HanXRQr2_Chr02g0046401</name>
</gene>
<feature type="region of interest" description="Disordered" evidence="5">
    <location>
        <begin position="1024"/>
        <end position="1069"/>
    </location>
</feature>
<dbReference type="PROSITE" id="PS50994">
    <property type="entry name" value="INTEGRASE"/>
    <property type="match status" value="1"/>
</dbReference>
<keyword evidence="8" id="KW-0808">Transferase</keyword>
<protein>
    <submittedName>
        <fullName evidence="8">RNA-directed DNA polymerase</fullName>
        <ecNumber evidence="8">2.7.7.49</ecNumber>
    </submittedName>
</protein>
<dbReference type="Gene3D" id="3.30.420.10">
    <property type="entry name" value="Ribonuclease H-like superfamily/Ribonuclease H"/>
    <property type="match status" value="1"/>
</dbReference>
<comment type="caution">
    <text evidence="8">The sequence shown here is derived from an EMBL/GenBank/DDBJ whole genome shotgun (WGS) entry which is preliminary data.</text>
</comment>
<dbReference type="Pfam" id="PF07727">
    <property type="entry name" value="RVT_2"/>
    <property type="match status" value="1"/>
</dbReference>
<keyword evidence="2" id="KW-0378">Hydrolase</keyword>
<feature type="compositionally biased region" description="Low complexity" evidence="5">
    <location>
        <begin position="500"/>
        <end position="512"/>
    </location>
</feature>
<feature type="domain" description="CCHC-type" evidence="6">
    <location>
        <begin position="1131"/>
        <end position="1145"/>
    </location>
</feature>
<dbReference type="InterPro" id="IPR025724">
    <property type="entry name" value="GAG-pre-integrase_dom"/>
</dbReference>
<sequence>MNPSWWGTPAPDNGEYTRSNVTPSWWGTSAPDDGKYTNTRSSPLWAESPVSTSSQGNQWALVSNQTPSIQSILLSESESGSLNRPPKLMHLNEYPGWVERFKTYVLGQNTELWIRFTTDFDQAIEVAASDSTTFADLPEDKKKTYDLEKKAYAILTQALSKDIYHQFVSFKTTKKLWDGLKNRGVGNAATRQMRHDLLKKEFEGFTCMDKESLGDMTSRFYHLLTELDNYSVVTTQAEVVKKFADALPPQWSSFLEILKYNGVLRTTNINEFVQLLENKDQEETLKAKRVPLPQNPEMYCGTSNSSSARTGSHAPLQTAFVTSTDCFGNPIQVPVKPPPTTDMYGNPIQPPPPPPAQQQQRACYGGTSSAGQQSKSSTVQLDTSSFSKISVEVAKEHMELLNTVVSAYCGLIEGQIGNINLTQEDYRQIDKEEMDLMDIKWAFASAVRRAKDWMESTGRTSLESKRDTKYGFDKQAVKCFNCGERGHFKRECTKPAQHGNQNPFRNQGNRQNRNNDRTMVPVNNQTNRALAVQVDEGCDWSIQLGGDAPDGTACFAQIVKELVHTSGGESSASGGESSEDEDSSGYSRSVDEESSNSGDDHVGETSNAVIDADIDELLEEAAAETQRRSILVDQAVYTSSSLHSAFMANVDGSSSQVCVDEPTAVNCDECARMHARCVEMEKSMSELQGKHDALQASLFDLQDKHTTVNENLSDLQSKHDALQEKYDVTFLHNQKLTVDLSKCTEANMFYENHEKEFKSVIETLKKDKTELTKMVSRKQTDINLYISRLESMQKEMACVKTESDAIQLKLDSYLSSSYVLDHIIDVQKEKRDVTCIGYKKCPPPVRHNYDAMPDEEDRVFFEPSVPLDVKEFAAGLGYQKEVSSDSDVSADTFVSAEQNQDPPVVIEDADSSDDESDDTVPAKSDAVVKNEDIPLENHILCDPPVKPAKTVATESSSAEEPESVNLLYTLVGDDKIYSDKDFPIKNVNQSLICKVFENSTSKFLGKAGPKVTVTQCPPIPKAEIRKQFGNKKLPTVPTQQNHTKPKGKTPVQANKKPNQKKKKNVNFVKSTGTDKIEKFENQSNLDFVKKTIVEKRNELSSSKPSTSGSQSSTSSARRSHDSSGFVERRSCFECGTIGHIIRNCPYLHKQKGKVDDPRGKTDRKPTVSTKQDPRLVKDREKKQKRQQVKRIEKATKTDAVQKQSVVVKPDNSKTSNSQEVKILKKNTGETKQTWKPKTVVESGGPSQFTNHQRQEVIVIDENGRPKTTMAWGGYITGEGMISNGIVSFDKINFVQQLDHNLLSVSQICDKKFSVHFDANGCYVLKPGFKIPKEWILLSAPRINDLYVLDMSQAITTSAQATCFVSKATEKDTISWHRRMGHIHLRKMNHLVSNELVNGVPLKNFHLQDICVSCQKGKQTKKKHPTKKINTVAVPLERLHMDLFGPVKHKSIRGDQYCLVVTDDYSRFSWVAFMAHKSETFGIIKNLIIQIENLYKLKVRRIRSDNGTEFKNHSMAEFCTSKGILHEFSAAYTPQQNGVAERKNRTLIETARTMLVESQLPIPFWTEAVASACYTLNRVLTVKRHNKTCFELLQKRKPDLSYLEPFGAPCTIIDPNGKFGARAIDGYFLGYATPNLRVWNLETKRVEEWSEVRVQRHTLPVKNPGQPWMFEYDDFFNSINVEAVEENAAARMFFESDNATVSPVVRPILVNQEPSSSVNNNTLNNEDFHDANELNESSEDDEFLDADQEAPTTAVHGTSEGTPPVDTHRTAEITASSSSSIPGLELVVDLNLNNLGINVPVPDNPETRIHNTHPQQNIIGNVQSGVQTRNMLRNNNNAGLYAAIRESGQQNDWSFACYVSQEEPRTWKEALKDNAWVEAMQEELQQFQKLGVWKLVEKPAGYKKIGTRWVFKCKKDDRGVVIRNKARLVVQGFRQIEGIDYNEVYAPVARLEAIRIFLAYASFKGFKVYQMDVKSAFLHGVVEEEVYVEQPPGFEDPIHPDRVWLLNKALYGLHQAPRAWYATLSHYLLENGFRRGLIDCTLFIKEQDGDLLLVQVYVDDIIFGSTNDVLCREFERIMQDKFEMSAMGEMTFFLGLQVQQTESGIFIHQTKYVGDILSRFQMSDATPIGTPLPTNHGITPDLKGEAVSPSIYRAMIGSLMYLTASRPDIMYPTCLLARYQVNPKSSHLAAVKRIFRYLKAYPDTGLWYPRDNNFELVAFSDSDFGGCKIDGKSTTAGCQFLGNRLVTWQCKKQTCVATSTCEAEYIAASSCCSQVLWIQQQMRDYGFEFLTTPIYVDNSAALDITRNPVQHSKTKHIEIKYHFIRDCFEKRLIDVVKVHTDDQRADLFTKAFDKSRFDFLLLVNGIKVKQE</sequence>
<keyword evidence="3" id="KW-0863">Zinc-finger</keyword>
<reference evidence="8" key="2">
    <citation type="submission" date="2020-06" db="EMBL/GenBank/DDBJ databases">
        <title>Helianthus annuus Genome sequencing and assembly Release 2.</title>
        <authorList>
            <person name="Gouzy J."/>
            <person name="Langlade N."/>
            <person name="Munos S."/>
        </authorList>
    </citation>
    <scope>NUCLEOTIDE SEQUENCE</scope>
    <source>
        <tissue evidence="8">Leaves</tissue>
    </source>
</reference>
<dbReference type="InterPro" id="IPR013103">
    <property type="entry name" value="RVT_2"/>
</dbReference>
<feature type="region of interest" description="Disordered" evidence="5">
    <location>
        <begin position="1150"/>
        <end position="1228"/>
    </location>
</feature>
<proteinExistence type="predicted"/>
<dbReference type="Gene3D" id="4.10.60.10">
    <property type="entry name" value="Zinc finger, CCHC-type"/>
    <property type="match status" value="1"/>
</dbReference>
<keyword evidence="4" id="KW-0175">Coiled coil</keyword>
<dbReference type="InterPro" id="IPR036875">
    <property type="entry name" value="Znf_CCHC_sf"/>
</dbReference>
<dbReference type="EC" id="2.7.7.49" evidence="8"/>
<dbReference type="InterPro" id="IPR039537">
    <property type="entry name" value="Retrotran_Ty1/copia-like"/>
</dbReference>
<feature type="coiled-coil region" evidence="4">
    <location>
        <begin position="684"/>
        <end position="725"/>
    </location>
</feature>
<feature type="region of interest" description="Disordered" evidence="5">
    <location>
        <begin position="1096"/>
        <end position="1125"/>
    </location>
</feature>
<dbReference type="InterPro" id="IPR036397">
    <property type="entry name" value="RNaseH_sf"/>
</dbReference>
<dbReference type="GO" id="GO:0008270">
    <property type="term" value="F:zinc ion binding"/>
    <property type="evidence" value="ECO:0007669"/>
    <property type="project" value="UniProtKB-KW"/>
</dbReference>
<dbReference type="CDD" id="cd09272">
    <property type="entry name" value="RNase_HI_RT_Ty1"/>
    <property type="match status" value="1"/>
</dbReference>
<evidence type="ECO:0000259" key="7">
    <source>
        <dbReference type="PROSITE" id="PS50994"/>
    </source>
</evidence>
<feature type="domain" description="CCHC-type" evidence="6">
    <location>
        <begin position="478"/>
        <end position="494"/>
    </location>
</feature>
<dbReference type="PANTHER" id="PTHR42648:SF32">
    <property type="entry name" value="RIBONUCLEASE H-LIKE DOMAIN, GAG-PRE-INTEGRASE DOMAIN PROTEIN-RELATED"/>
    <property type="match status" value="1"/>
</dbReference>
<dbReference type="Pfam" id="PF00098">
    <property type="entry name" value="zf-CCHC"/>
    <property type="match status" value="2"/>
</dbReference>
<evidence type="ECO:0000256" key="1">
    <source>
        <dbReference type="ARBA" id="ARBA00022723"/>
    </source>
</evidence>
<reference evidence="8" key="1">
    <citation type="journal article" date="2017" name="Nature">
        <title>The sunflower genome provides insights into oil metabolism, flowering and Asterid evolution.</title>
        <authorList>
            <person name="Badouin H."/>
            <person name="Gouzy J."/>
            <person name="Grassa C.J."/>
            <person name="Murat F."/>
            <person name="Staton S.E."/>
            <person name="Cottret L."/>
            <person name="Lelandais-Briere C."/>
            <person name="Owens G.L."/>
            <person name="Carrere S."/>
            <person name="Mayjonade B."/>
            <person name="Legrand L."/>
            <person name="Gill N."/>
            <person name="Kane N.C."/>
            <person name="Bowers J.E."/>
            <person name="Hubner S."/>
            <person name="Bellec A."/>
            <person name="Berard A."/>
            <person name="Berges H."/>
            <person name="Blanchet N."/>
            <person name="Boniface M.C."/>
            <person name="Brunel D."/>
            <person name="Catrice O."/>
            <person name="Chaidir N."/>
            <person name="Claudel C."/>
            <person name="Donnadieu C."/>
            <person name="Faraut T."/>
            <person name="Fievet G."/>
            <person name="Helmstetter N."/>
            <person name="King M."/>
            <person name="Knapp S.J."/>
            <person name="Lai Z."/>
            <person name="Le Paslier M.C."/>
            <person name="Lippi Y."/>
            <person name="Lorenzon L."/>
            <person name="Mandel J.R."/>
            <person name="Marage G."/>
            <person name="Marchand G."/>
            <person name="Marquand E."/>
            <person name="Bret-Mestries E."/>
            <person name="Morien E."/>
            <person name="Nambeesan S."/>
            <person name="Nguyen T."/>
            <person name="Pegot-Espagnet P."/>
            <person name="Pouilly N."/>
            <person name="Raftis F."/>
            <person name="Sallet E."/>
            <person name="Schiex T."/>
            <person name="Thomas J."/>
            <person name="Vandecasteele C."/>
            <person name="Vares D."/>
            <person name="Vear F."/>
            <person name="Vautrin S."/>
            <person name="Crespi M."/>
            <person name="Mangin B."/>
            <person name="Burke J.M."/>
            <person name="Salse J."/>
            <person name="Munos S."/>
            <person name="Vincourt P."/>
            <person name="Rieseberg L.H."/>
            <person name="Langlade N.B."/>
        </authorList>
    </citation>
    <scope>NUCLEOTIDE SEQUENCE</scope>
    <source>
        <tissue evidence="8">Leaves</tissue>
    </source>
</reference>
<dbReference type="SUPFAM" id="SSF57756">
    <property type="entry name" value="Retrovirus zinc finger-like domains"/>
    <property type="match status" value="2"/>
</dbReference>